<evidence type="ECO:0000313" key="2">
    <source>
        <dbReference type="Proteomes" id="UP000694867"/>
    </source>
</evidence>
<comment type="similarity">
    <text evidence="1">Belongs to the NDRG family.</text>
</comment>
<evidence type="ECO:0000256" key="1">
    <source>
        <dbReference type="ARBA" id="ARBA00005598"/>
    </source>
</evidence>
<accession>A0AAJ6QV50</accession>
<dbReference type="RefSeq" id="XP_003744804.2">
    <property type="nucleotide sequence ID" value="XM_003744756.3"/>
</dbReference>
<evidence type="ECO:0000313" key="3">
    <source>
        <dbReference type="RefSeq" id="XP_003744804.2"/>
    </source>
</evidence>
<dbReference type="GeneID" id="100898425"/>
<sequence>MDLLELKFVSKFSEISLCADDELIRDIRTPWGKFTVAVQGDPRKPPLLTLHDVGLNHVTNFKPFFNVPEAALLVESFCVFHVNVPGQETCCSTVTACPDVSNLCSGIEFILRECGIRSFIGMGYGAGAFVLSMFALRNPDLVSGLIVLNATAEVASWTEYGYFSMTAAGIRSAGLSQSALDYLRWYHCGCLNGQSEKSDLIRTFDQRLLSQNPQNLANWMSSYMKRKPLELERDAMRVMEVQNNFRCPVLMIVGRESPHVEHTRRMFATCDPRLATLLEIRNCRVPLDEKPMKVLEAMLYFLQGLGYPLTKIRMLFSKGIQNRSSIDSARGSES</sequence>
<gene>
    <name evidence="3" type="primary">LOC100898425</name>
</gene>
<keyword evidence="2" id="KW-1185">Reference proteome</keyword>
<protein>
    <submittedName>
        <fullName evidence="3">Protein NDRG1</fullName>
    </submittedName>
</protein>
<dbReference type="Gene3D" id="3.40.50.1820">
    <property type="entry name" value="alpha/beta hydrolase"/>
    <property type="match status" value="1"/>
</dbReference>
<dbReference type="Pfam" id="PF03096">
    <property type="entry name" value="Ndr"/>
    <property type="match status" value="1"/>
</dbReference>
<dbReference type="PANTHER" id="PTHR11034">
    <property type="entry name" value="N-MYC DOWNSTREAM REGULATED"/>
    <property type="match status" value="1"/>
</dbReference>
<dbReference type="InterPro" id="IPR004142">
    <property type="entry name" value="NDRG"/>
</dbReference>
<name>A0AAJ6QV50_9ACAR</name>
<reference evidence="3" key="1">
    <citation type="submission" date="2025-08" db="UniProtKB">
        <authorList>
            <consortium name="RefSeq"/>
        </authorList>
    </citation>
    <scope>IDENTIFICATION</scope>
</reference>
<proteinExistence type="inferred from homology"/>
<organism evidence="2 3">
    <name type="scientific">Galendromus occidentalis</name>
    <name type="common">western predatory mite</name>
    <dbReference type="NCBI Taxonomy" id="34638"/>
    <lineage>
        <taxon>Eukaryota</taxon>
        <taxon>Metazoa</taxon>
        <taxon>Ecdysozoa</taxon>
        <taxon>Arthropoda</taxon>
        <taxon>Chelicerata</taxon>
        <taxon>Arachnida</taxon>
        <taxon>Acari</taxon>
        <taxon>Parasitiformes</taxon>
        <taxon>Mesostigmata</taxon>
        <taxon>Gamasina</taxon>
        <taxon>Phytoseioidea</taxon>
        <taxon>Phytoseiidae</taxon>
        <taxon>Typhlodrominae</taxon>
        <taxon>Galendromus</taxon>
    </lineage>
</organism>
<dbReference type="AlphaFoldDB" id="A0AAJ6QV50"/>
<dbReference type="InterPro" id="IPR029058">
    <property type="entry name" value="AB_hydrolase_fold"/>
</dbReference>
<dbReference type="Proteomes" id="UP000694867">
    <property type="component" value="Unplaced"/>
</dbReference>
<dbReference type="SUPFAM" id="SSF53474">
    <property type="entry name" value="alpha/beta-Hydrolases"/>
    <property type="match status" value="1"/>
</dbReference>
<dbReference type="KEGG" id="goe:100898425"/>